<dbReference type="GO" id="GO:0003989">
    <property type="term" value="F:acetyl-CoA carboxylase activity"/>
    <property type="evidence" value="ECO:0007669"/>
    <property type="project" value="InterPro"/>
</dbReference>
<dbReference type="PANTHER" id="PTHR45266">
    <property type="entry name" value="OXALOACETATE DECARBOXYLASE ALPHA CHAIN"/>
    <property type="match status" value="1"/>
</dbReference>
<dbReference type="InterPro" id="IPR011053">
    <property type="entry name" value="Single_hybrid_motif"/>
</dbReference>
<dbReference type="PROSITE" id="PS50968">
    <property type="entry name" value="BIOTINYL_LIPOYL"/>
    <property type="match status" value="1"/>
</dbReference>
<gene>
    <name evidence="5" type="ORF">A6E15_04335</name>
</gene>
<comment type="caution">
    <text evidence="5">The sequence shown here is derived from an EMBL/GenBank/DDBJ whole genome shotgun (WGS) entry which is preliminary data.</text>
</comment>
<dbReference type="Proteomes" id="UP000189370">
    <property type="component" value="Unassembled WGS sequence"/>
</dbReference>
<dbReference type="Pfam" id="PF00364">
    <property type="entry name" value="Biotin_lipoyl"/>
    <property type="match status" value="1"/>
</dbReference>
<dbReference type="AlphaFoldDB" id="A0A1S8AUJ2"/>
<keyword evidence="6" id="KW-1185">Reference proteome</keyword>
<dbReference type="InterPro" id="IPR001249">
    <property type="entry name" value="AcCoA_biotinCC"/>
</dbReference>
<organism evidence="5 6">
    <name type="scientific">Natrinema saccharevitans</name>
    <dbReference type="NCBI Taxonomy" id="301967"/>
    <lineage>
        <taxon>Archaea</taxon>
        <taxon>Methanobacteriati</taxon>
        <taxon>Methanobacteriota</taxon>
        <taxon>Stenosarchaea group</taxon>
        <taxon>Halobacteria</taxon>
        <taxon>Halobacteriales</taxon>
        <taxon>Natrialbaceae</taxon>
        <taxon>Natrinema</taxon>
    </lineage>
</organism>
<evidence type="ECO:0000256" key="1">
    <source>
        <dbReference type="ARBA" id="ARBA00017562"/>
    </source>
</evidence>
<dbReference type="PANTHER" id="PTHR45266:SF3">
    <property type="entry name" value="OXALOACETATE DECARBOXYLASE ALPHA CHAIN"/>
    <property type="match status" value="1"/>
</dbReference>
<accession>A0A1S8AUJ2</accession>
<feature type="domain" description="Lipoyl-binding" evidence="4">
    <location>
        <begin position="1"/>
        <end position="80"/>
    </location>
</feature>
<protein>
    <recommendedName>
        <fullName evidence="1">Biotin carboxyl carrier protein of acetyl-CoA carboxylase</fullName>
    </recommendedName>
</protein>
<dbReference type="NCBIfam" id="NF005457">
    <property type="entry name" value="PRK07051.1"/>
    <property type="match status" value="1"/>
</dbReference>
<proteinExistence type="predicted"/>
<evidence type="ECO:0000313" key="5">
    <source>
        <dbReference type="EMBL" id="OLZ40257.1"/>
    </source>
</evidence>
<dbReference type="OrthoDB" id="211557at2157"/>
<dbReference type="GO" id="GO:0006633">
    <property type="term" value="P:fatty acid biosynthetic process"/>
    <property type="evidence" value="ECO:0007669"/>
    <property type="project" value="InterPro"/>
</dbReference>
<keyword evidence="2" id="KW-0092">Biotin</keyword>
<name>A0A1S8AUJ2_9EURY</name>
<dbReference type="GO" id="GO:0009317">
    <property type="term" value="C:acetyl-CoA carboxylase complex"/>
    <property type="evidence" value="ECO:0007669"/>
    <property type="project" value="InterPro"/>
</dbReference>
<dbReference type="EMBL" id="LWLN01000001">
    <property type="protein sequence ID" value="OLZ40257.1"/>
    <property type="molecule type" value="Genomic_DNA"/>
</dbReference>
<dbReference type="InterPro" id="IPR050709">
    <property type="entry name" value="Biotin_Carboxyl_Carrier/Decarb"/>
</dbReference>
<dbReference type="SUPFAM" id="SSF51230">
    <property type="entry name" value="Single hybrid motif"/>
    <property type="match status" value="1"/>
</dbReference>
<dbReference type="Gene3D" id="2.40.50.100">
    <property type="match status" value="1"/>
</dbReference>
<reference evidence="6" key="1">
    <citation type="submission" date="2016-04" db="EMBL/GenBank/DDBJ databases">
        <authorList>
            <person name="Chen S.-C."/>
            <person name="Lai M.-C."/>
        </authorList>
    </citation>
    <scope>NUCLEOTIDE SEQUENCE [LARGE SCALE GENOMIC DNA]</scope>
    <source>
        <strain evidence="6">AB14</strain>
    </source>
</reference>
<dbReference type="CDD" id="cd06850">
    <property type="entry name" value="biotinyl_domain"/>
    <property type="match status" value="1"/>
</dbReference>
<dbReference type="RefSeq" id="WP_076144068.1">
    <property type="nucleotide sequence ID" value="NZ_LWLN01000001.1"/>
</dbReference>
<dbReference type="PRINTS" id="PR01071">
    <property type="entry name" value="ACOABIOTINCC"/>
</dbReference>
<sequence length="80" mass="8812">MSDKTTITSPMPGVFYRRPDPDDPPFVEPGDEVEEGETVGLVEVMKNFHDIEADSSGTVGEFLVEDEAEIEADQPLVEVE</sequence>
<evidence type="ECO:0000259" key="4">
    <source>
        <dbReference type="PROSITE" id="PS50968"/>
    </source>
</evidence>
<dbReference type="InterPro" id="IPR000089">
    <property type="entry name" value="Biotin_lipoyl"/>
</dbReference>
<feature type="region of interest" description="Disordered" evidence="3">
    <location>
        <begin position="1"/>
        <end position="23"/>
    </location>
</feature>
<evidence type="ECO:0000256" key="3">
    <source>
        <dbReference type="SAM" id="MobiDB-lite"/>
    </source>
</evidence>
<evidence type="ECO:0000313" key="6">
    <source>
        <dbReference type="Proteomes" id="UP000189370"/>
    </source>
</evidence>
<dbReference type="STRING" id="301967.A6E15_04335"/>
<evidence type="ECO:0000256" key="2">
    <source>
        <dbReference type="ARBA" id="ARBA00023267"/>
    </source>
</evidence>